<evidence type="ECO:0000313" key="2">
    <source>
        <dbReference type="Proteomes" id="UP001224682"/>
    </source>
</evidence>
<sequence>MAELQSTNRVKLSKVRESTFGVTPTSPVFKEVRQTSSGLANNPNTVISNEIRSDRQVTDLILTGITSGGPIGGELSFKSVDDDLEEALQGTWTTKPTRDNNGTADSVITAVAASSDTYTVTTGTAFLTNHIVLAEGFGEAANNSVFIAQAGSNATSVIAPSSPGLADESAPPGAAVLRAVGYQGASGDIVATVTGGNALTSTTLNFTTLGLNVGEWIKIGGVATNTFFASTAANNDWVRISAITANRLSFDIVPTGWGADAGTSKTIQIYFGDFLINGTTKRSNTFERQYLDHSPVTYEYLTGQTLDTLAIDAPQQAIVTVAKTYIGANGTTTTTRASGASDVAAPTKFVMNSSSNVGRIGFDGSAITGANYVMRANINYANNLRRQTAVGSVAAVGVGNGEFNVTGTLESYFSDASVLTKIVNNTLTSFDLRVGRSDGNREKLVFDFPSIKLASGAVTVTGKNADVMLPATFQAFRDATKGYTASVTRIWYLPN</sequence>
<evidence type="ECO:0008006" key="3">
    <source>
        <dbReference type="Google" id="ProtNLM"/>
    </source>
</evidence>
<dbReference type="Pfam" id="PF18906">
    <property type="entry name" value="Phage_tube_2"/>
    <property type="match status" value="1"/>
</dbReference>
<keyword evidence="2" id="KW-1185">Reference proteome</keyword>
<dbReference type="Proteomes" id="UP001224682">
    <property type="component" value="Unassembled WGS sequence"/>
</dbReference>
<dbReference type="InterPro" id="IPR044000">
    <property type="entry name" value="Phage_tube_2"/>
</dbReference>
<gene>
    <name evidence="1" type="ORF">J2S75_004387</name>
</gene>
<comment type="caution">
    <text evidence="1">The sequence shown here is derived from an EMBL/GenBank/DDBJ whole genome shotgun (WGS) entry which is preliminary data.</text>
</comment>
<reference evidence="1 2" key="1">
    <citation type="submission" date="2023-07" db="EMBL/GenBank/DDBJ databases">
        <title>Genomic Encyclopedia of Type Strains, Phase IV (KMG-IV): sequencing the most valuable type-strain genomes for metagenomic binning, comparative biology and taxonomic classification.</title>
        <authorList>
            <person name="Goeker M."/>
        </authorList>
    </citation>
    <scope>NUCLEOTIDE SEQUENCE [LARGE SCALE GENOMIC DNA]</scope>
    <source>
        <strain evidence="1 2">DSM 2457</strain>
    </source>
</reference>
<organism evidence="1 2">
    <name type="scientific">Ancylobacter polymorphus</name>
    <dbReference type="NCBI Taxonomy" id="223390"/>
    <lineage>
        <taxon>Bacteria</taxon>
        <taxon>Pseudomonadati</taxon>
        <taxon>Pseudomonadota</taxon>
        <taxon>Alphaproteobacteria</taxon>
        <taxon>Hyphomicrobiales</taxon>
        <taxon>Xanthobacteraceae</taxon>
        <taxon>Ancylobacter</taxon>
    </lineage>
</organism>
<evidence type="ECO:0000313" key="1">
    <source>
        <dbReference type="EMBL" id="MDQ0305335.1"/>
    </source>
</evidence>
<proteinExistence type="predicted"/>
<dbReference type="RefSeq" id="WP_307023286.1">
    <property type="nucleotide sequence ID" value="NZ_JAUSUI010000013.1"/>
</dbReference>
<protein>
    <recommendedName>
        <fullName evidence="3">Tail fiber protein</fullName>
    </recommendedName>
</protein>
<dbReference type="EMBL" id="JAUSUI010000013">
    <property type="protein sequence ID" value="MDQ0305335.1"/>
    <property type="molecule type" value="Genomic_DNA"/>
</dbReference>
<accession>A0ABU0BIS8</accession>
<name>A0ABU0BIS8_9HYPH</name>